<reference evidence="1 2" key="1">
    <citation type="submission" date="2016-07" db="EMBL/GenBank/DDBJ databases">
        <title>Pervasive Adenine N6-methylation of Active Genes in Fungi.</title>
        <authorList>
            <consortium name="DOE Joint Genome Institute"/>
            <person name="Mondo S.J."/>
            <person name="Dannebaum R.O."/>
            <person name="Kuo R.C."/>
            <person name="Labutti K."/>
            <person name="Haridas S."/>
            <person name="Kuo A."/>
            <person name="Salamov A."/>
            <person name="Ahrendt S.R."/>
            <person name="Lipzen A."/>
            <person name="Sullivan W."/>
            <person name="Andreopoulos W.B."/>
            <person name="Clum A."/>
            <person name="Lindquist E."/>
            <person name="Daum C."/>
            <person name="Ramamoorthy G.K."/>
            <person name="Gryganskyi A."/>
            <person name="Culley D."/>
            <person name="Magnuson J.K."/>
            <person name="James T.Y."/>
            <person name="O'Malley M.A."/>
            <person name="Stajich J.E."/>
            <person name="Spatafora J.W."/>
            <person name="Visel A."/>
            <person name="Grigoriev I.V."/>
        </authorList>
    </citation>
    <scope>NUCLEOTIDE SEQUENCE [LARGE SCALE GENOMIC DNA]</scope>
    <source>
        <strain evidence="1 2">CBS 931.73</strain>
    </source>
</reference>
<dbReference type="SUPFAM" id="SSF52047">
    <property type="entry name" value="RNI-like"/>
    <property type="match status" value="1"/>
</dbReference>
<dbReference type="Gene3D" id="3.80.10.10">
    <property type="entry name" value="Ribonuclease Inhibitor"/>
    <property type="match status" value="2"/>
</dbReference>
<name>A0A1Y1Y8X9_9FUNG</name>
<sequence length="535" mass="60657">MPQYEDTHLNDTTLTLLFKYLEKAHLPTLHSCLLVNRKWYELAKPLLWNAPRFTTRRECEQFRSIIEENKELASLVTALDLTEYKSCVVAELSESLVYLDSLISFRTSADMSVPIDTIIQDGIANNLANIKEFRYLKVQLGSEHILKLVQLLNSAKTIESLGVVIEAEDVDLSSLHLLENLPNLDKLRDFSLVGECIPEEVICSFIKRVPNAESITVKSATKIAFIPSLQYTLPDSVKYLELGKIADSPELLVEFFKQRESFKFQKFHLELDKSCVLSPGQVIDILNTQSDQLQDLLISGIDLRKEFVTAELKELPALRKVTFRRLANYDPPPIEFWEVALKNFGGQLTHLHIEDGMLPDGLGDLIGACCTQLVEFSAHNTTLDTASVTQLVKRIGKDLRILNLSQTEINEYGINSVLTFCKALEVLDLSLIYGSPYLDPMVFAGVFLRRQGGRLRELKVDGLPINNMLFQMLAKTSTESLEVLSFTENQCISDNEVKDFLEKCRRLRTVHIAENPDGHVSLTRELVRYVDNLFV</sequence>
<dbReference type="AlphaFoldDB" id="A0A1Y1Y8X9"/>
<protein>
    <recommendedName>
        <fullName evidence="3">RNI-like protein</fullName>
    </recommendedName>
</protein>
<evidence type="ECO:0000313" key="2">
    <source>
        <dbReference type="Proteomes" id="UP000193498"/>
    </source>
</evidence>
<accession>A0A1Y1Y8X9</accession>
<evidence type="ECO:0008006" key="3">
    <source>
        <dbReference type="Google" id="ProtNLM"/>
    </source>
</evidence>
<keyword evidence="2" id="KW-1185">Reference proteome</keyword>
<dbReference type="EMBL" id="MCFE01000211">
    <property type="protein sequence ID" value="ORX94186.1"/>
    <property type="molecule type" value="Genomic_DNA"/>
</dbReference>
<proteinExistence type="predicted"/>
<dbReference type="Proteomes" id="UP000193498">
    <property type="component" value="Unassembled WGS sequence"/>
</dbReference>
<dbReference type="InParanoid" id="A0A1Y1Y8X9"/>
<organism evidence="1 2">
    <name type="scientific">Basidiobolus meristosporus CBS 931.73</name>
    <dbReference type="NCBI Taxonomy" id="1314790"/>
    <lineage>
        <taxon>Eukaryota</taxon>
        <taxon>Fungi</taxon>
        <taxon>Fungi incertae sedis</taxon>
        <taxon>Zoopagomycota</taxon>
        <taxon>Entomophthoromycotina</taxon>
        <taxon>Basidiobolomycetes</taxon>
        <taxon>Basidiobolales</taxon>
        <taxon>Basidiobolaceae</taxon>
        <taxon>Basidiobolus</taxon>
    </lineage>
</organism>
<gene>
    <name evidence="1" type="ORF">K493DRAFT_315606</name>
</gene>
<dbReference type="OrthoDB" id="2351154at2759"/>
<comment type="caution">
    <text evidence="1">The sequence shown here is derived from an EMBL/GenBank/DDBJ whole genome shotgun (WGS) entry which is preliminary data.</text>
</comment>
<dbReference type="InterPro" id="IPR032675">
    <property type="entry name" value="LRR_dom_sf"/>
</dbReference>
<evidence type="ECO:0000313" key="1">
    <source>
        <dbReference type="EMBL" id="ORX94186.1"/>
    </source>
</evidence>